<feature type="compositionally biased region" description="Basic and acidic residues" evidence="1">
    <location>
        <begin position="89"/>
        <end position="109"/>
    </location>
</feature>
<dbReference type="AlphaFoldDB" id="A0A9P6KAG8"/>
<evidence type="ECO:0000313" key="3">
    <source>
        <dbReference type="Proteomes" id="UP000780801"/>
    </source>
</evidence>
<gene>
    <name evidence="2" type="ORF">BGW38_006133</name>
</gene>
<feature type="region of interest" description="Disordered" evidence="1">
    <location>
        <begin position="194"/>
        <end position="260"/>
    </location>
</feature>
<protein>
    <submittedName>
        <fullName evidence="2">Uncharacterized protein</fullName>
    </submittedName>
</protein>
<comment type="caution">
    <text evidence="2">The sequence shown here is derived from an EMBL/GenBank/DDBJ whole genome shotgun (WGS) entry which is preliminary data.</text>
</comment>
<feature type="compositionally biased region" description="Polar residues" evidence="1">
    <location>
        <begin position="555"/>
        <end position="567"/>
    </location>
</feature>
<feature type="compositionally biased region" description="Polar residues" evidence="1">
    <location>
        <begin position="222"/>
        <end position="247"/>
    </location>
</feature>
<feature type="compositionally biased region" description="Basic and acidic residues" evidence="1">
    <location>
        <begin position="422"/>
        <end position="443"/>
    </location>
</feature>
<evidence type="ECO:0000256" key="1">
    <source>
        <dbReference type="SAM" id="MobiDB-lite"/>
    </source>
</evidence>
<feature type="compositionally biased region" description="Basic and acidic residues" evidence="1">
    <location>
        <begin position="310"/>
        <end position="320"/>
    </location>
</feature>
<feature type="region of interest" description="Disordered" evidence="1">
    <location>
        <begin position="332"/>
        <end position="600"/>
    </location>
</feature>
<feature type="compositionally biased region" description="Polar residues" evidence="1">
    <location>
        <begin position="445"/>
        <end position="460"/>
    </location>
</feature>
<sequence length="600" mass="65450">MSDGNLRFKCRPPVSMSLICNKSYSESKIRNMIAGVVYGHSLPDVATPTSASSPGENILALAPPPMPAKPSRRASHKNDSSPRLVSDLSSERHARHYDELENDRSENGMHHHHHHHHQGKEHASLQRHSGDSDGHGDETRLPHPLDARRGSHVVQQSPMHSHHQVGRRASIQPARRASLIGEDAGIMDYDDAMMNSQGGHAGQLQIPGTPPLDSDDPRLYRSRSTFMHSARSVTPTGHPSSGSSRPSQKLHHSHSHPNIGQARHQHFLEQQEREHRGSIANIGAANQQYHPQPSSSQQQPAQRQIPRQMSRRESTQHLGGHMERRASYAALQATSPGGPGLNGSSKYGSSSGHMGDALSPALSSSPRSSPGRETFPPHMNSGPTSEHGHTGTSLMRSSSSTSRYDEGANLPPPPVSSGLSHAYDRRPSELDEYPRSHREKYEKLNASTHLSPSSRSQQRMKSYHGHPHQGHHPLQGDASPGGMEGRSGHLHPVDQVVSDDGGAKQAMTPPMRSHHGAPTSPWMHSTASSGHGAADQSSKYAQAGHMNGGSRHGSFRQQPSSAGSGYYQQPRHEDKDRYDTDNDGRDMSPDYTDMDVDGRK</sequence>
<name>A0A9P6KAG8_9FUNG</name>
<feature type="compositionally biased region" description="Polar residues" evidence="1">
    <location>
        <begin position="342"/>
        <end position="352"/>
    </location>
</feature>
<proteinExistence type="predicted"/>
<keyword evidence="3" id="KW-1185">Reference proteome</keyword>
<evidence type="ECO:0000313" key="2">
    <source>
        <dbReference type="EMBL" id="KAF9578199.1"/>
    </source>
</evidence>
<feature type="compositionally biased region" description="Basic residues" evidence="1">
    <location>
        <begin position="461"/>
        <end position="471"/>
    </location>
</feature>
<dbReference type="Proteomes" id="UP000780801">
    <property type="component" value="Unassembled WGS sequence"/>
</dbReference>
<feature type="region of interest" description="Disordered" evidence="1">
    <location>
        <begin position="47"/>
        <end position="145"/>
    </location>
</feature>
<dbReference type="EMBL" id="JAABOA010003909">
    <property type="protein sequence ID" value="KAF9578199.1"/>
    <property type="molecule type" value="Genomic_DNA"/>
</dbReference>
<feature type="compositionally biased region" description="Basic and acidic residues" evidence="1">
    <location>
        <begin position="570"/>
        <end position="588"/>
    </location>
</feature>
<accession>A0A9P6KAG8</accession>
<feature type="compositionally biased region" description="Basic and acidic residues" evidence="1">
    <location>
        <begin position="120"/>
        <end position="145"/>
    </location>
</feature>
<feature type="compositionally biased region" description="Low complexity" evidence="1">
    <location>
        <begin position="357"/>
        <end position="369"/>
    </location>
</feature>
<feature type="compositionally biased region" description="Low complexity" evidence="1">
    <location>
        <begin position="287"/>
        <end position="308"/>
    </location>
</feature>
<organism evidence="2 3">
    <name type="scientific">Lunasporangiospora selenospora</name>
    <dbReference type="NCBI Taxonomy" id="979761"/>
    <lineage>
        <taxon>Eukaryota</taxon>
        <taxon>Fungi</taxon>
        <taxon>Fungi incertae sedis</taxon>
        <taxon>Mucoromycota</taxon>
        <taxon>Mortierellomycotina</taxon>
        <taxon>Mortierellomycetes</taxon>
        <taxon>Mortierellales</taxon>
        <taxon>Mortierellaceae</taxon>
        <taxon>Lunasporangiospora</taxon>
    </lineage>
</organism>
<feature type="compositionally biased region" description="Basic residues" evidence="1">
    <location>
        <begin position="110"/>
        <end position="119"/>
    </location>
</feature>
<feature type="compositionally biased region" description="Polar residues" evidence="1">
    <location>
        <begin position="522"/>
        <end position="540"/>
    </location>
</feature>
<dbReference type="OrthoDB" id="2449163at2759"/>
<reference evidence="2" key="1">
    <citation type="journal article" date="2020" name="Fungal Divers.">
        <title>Resolving the Mortierellaceae phylogeny through synthesis of multi-gene phylogenetics and phylogenomics.</title>
        <authorList>
            <person name="Vandepol N."/>
            <person name="Liber J."/>
            <person name="Desiro A."/>
            <person name="Na H."/>
            <person name="Kennedy M."/>
            <person name="Barry K."/>
            <person name="Grigoriev I.V."/>
            <person name="Miller A.N."/>
            <person name="O'Donnell K."/>
            <person name="Stajich J.E."/>
            <person name="Bonito G."/>
        </authorList>
    </citation>
    <scope>NUCLEOTIDE SEQUENCE</scope>
    <source>
        <strain evidence="2">KOD1015</strain>
    </source>
</reference>
<feature type="compositionally biased region" description="Low complexity" evidence="1">
    <location>
        <begin position="392"/>
        <end position="402"/>
    </location>
</feature>
<feature type="region of interest" description="Disordered" evidence="1">
    <location>
        <begin position="287"/>
        <end position="320"/>
    </location>
</feature>